<sequence>MKVDALERLDVSALVARNWGWLLLFVVAAVFFGRDVDRSQVEFVTDGDRYQVYFFDPSTGYREYNSKTFKVERDLQGVSRLVLAATDRFRLDLDTVPQRLKINDVRLVRGRPFQRTESVLGCSGISVLLEHHVSRIGDCDWVSNGEDPYVEIALNGGAGSAIEGDTDHGAAINFLFLAGLGSLLFLVVKTRAAMSDERAGDRMALMFSLLVYCIASYVGIALLPTTLAPDELLHIESAKWYVDHFLPPSATSDLYRSPYWGTNYVLGFPDLSYLLIAKAATVIEVLFPVDWSSSLRYAQLLIVMLLALFVAAITDRRVVTSLVLLFLCVPQIVFVSHYFNGDLLNLFMALVVISVAWSESLRVRSRILLVLVIGLQLKTHYLAICLPYALLGLYSSLCLSEGERISTVMKRYPLTILSGVLLGGWRNIANWMDYLYSGVSFRDAQLQHADPAYVAILSAPPRIEVLFDSDWYLSSFLSLYGVLGGMNYFLDYGFYFFGLGFFVFCALYLVPGWGARFLSFGFILLNVTASLYYSVTTDYQAQGRYLFPSLLIFLFLAARTANPILYPLFFVGVFVSAVAWVGFYSAIT</sequence>
<feature type="transmembrane region" description="Helical" evidence="1">
    <location>
        <begin position="517"/>
        <end position="535"/>
    </location>
</feature>
<organism evidence="2 3">
    <name type="scientific">Imhoffiella purpurea</name>
    <dbReference type="NCBI Taxonomy" id="1249627"/>
    <lineage>
        <taxon>Bacteria</taxon>
        <taxon>Pseudomonadati</taxon>
        <taxon>Pseudomonadota</taxon>
        <taxon>Gammaproteobacteria</taxon>
        <taxon>Chromatiales</taxon>
        <taxon>Chromatiaceae</taxon>
        <taxon>Imhoffiella</taxon>
    </lineage>
</organism>
<evidence type="ECO:0000256" key="1">
    <source>
        <dbReference type="SAM" id="Phobius"/>
    </source>
</evidence>
<dbReference type="AlphaFoldDB" id="W9V974"/>
<evidence type="ECO:0000313" key="3">
    <source>
        <dbReference type="Proteomes" id="UP000019460"/>
    </source>
</evidence>
<feature type="transmembrane region" description="Helical" evidence="1">
    <location>
        <begin position="12"/>
        <end position="32"/>
    </location>
</feature>
<gene>
    <name evidence="2" type="ORF">D779_0742</name>
</gene>
<evidence type="ECO:0008006" key="4">
    <source>
        <dbReference type="Google" id="ProtNLM"/>
    </source>
</evidence>
<protein>
    <recommendedName>
        <fullName evidence="4">Glycosyltransferase RgtA/B/C/D-like domain-containing protein</fullName>
    </recommendedName>
</protein>
<dbReference type="Proteomes" id="UP000019460">
    <property type="component" value="Unassembled WGS sequence"/>
</dbReference>
<keyword evidence="1" id="KW-0472">Membrane</keyword>
<feature type="transmembrane region" description="Helical" evidence="1">
    <location>
        <begin position="565"/>
        <end position="587"/>
    </location>
</feature>
<feature type="transmembrane region" description="Helical" evidence="1">
    <location>
        <begin position="204"/>
        <end position="223"/>
    </location>
</feature>
<dbReference type="STRING" id="1249627.D779_0742"/>
<proteinExistence type="predicted"/>
<comment type="caution">
    <text evidence="2">The sequence shown here is derived from an EMBL/GenBank/DDBJ whole genome shotgun (WGS) entry which is preliminary data.</text>
</comment>
<reference evidence="2 3" key="1">
    <citation type="submission" date="2012-11" db="EMBL/GenBank/DDBJ databases">
        <title>Genome assembly of Thiorhodococcus sp. AK35.</title>
        <authorList>
            <person name="Nupur N."/>
            <person name="Khatri I."/>
            <person name="Subramanian S."/>
            <person name="Pinnaka A."/>
        </authorList>
    </citation>
    <scope>NUCLEOTIDE SEQUENCE [LARGE SCALE GENOMIC DNA]</scope>
    <source>
        <strain evidence="2 3">AK35</strain>
    </source>
</reference>
<dbReference type="EMBL" id="AONC01000017">
    <property type="protein sequence ID" value="EXJ15994.1"/>
    <property type="molecule type" value="Genomic_DNA"/>
</dbReference>
<evidence type="ECO:0000313" key="2">
    <source>
        <dbReference type="EMBL" id="EXJ15994.1"/>
    </source>
</evidence>
<accession>W9V974</accession>
<feature type="transmembrane region" description="Helical" evidence="1">
    <location>
        <begin position="294"/>
        <end position="313"/>
    </location>
</feature>
<keyword evidence="1" id="KW-1133">Transmembrane helix</keyword>
<dbReference type="eggNOG" id="COG1807">
    <property type="taxonomic scope" value="Bacteria"/>
</dbReference>
<feature type="transmembrane region" description="Helical" evidence="1">
    <location>
        <begin position="343"/>
        <end position="361"/>
    </location>
</feature>
<feature type="transmembrane region" description="Helical" evidence="1">
    <location>
        <begin position="541"/>
        <end position="558"/>
    </location>
</feature>
<keyword evidence="3" id="KW-1185">Reference proteome</keyword>
<dbReference type="OrthoDB" id="6052932at2"/>
<dbReference type="RefSeq" id="WP_043751199.1">
    <property type="nucleotide sequence ID" value="NZ_AONC01000017.1"/>
</dbReference>
<name>W9V974_9GAMM</name>
<feature type="transmembrane region" description="Helical" evidence="1">
    <location>
        <begin position="492"/>
        <end position="510"/>
    </location>
</feature>
<keyword evidence="1" id="KW-0812">Transmembrane</keyword>
<feature type="transmembrane region" description="Helical" evidence="1">
    <location>
        <begin position="170"/>
        <end position="192"/>
    </location>
</feature>
<feature type="transmembrane region" description="Helical" evidence="1">
    <location>
        <begin position="319"/>
        <end position="336"/>
    </location>
</feature>